<dbReference type="GO" id="GO:0004605">
    <property type="term" value="F:phosphatidate cytidylyltransferase activity"/>
    <property type="evidence" value="ECO:0007669"/>
    <property type="project" value="UniProtKB-EC"/>
</dbReference>
<organism evidence="20 21">
    <name type="scientific">Pueribacillus theae</name>
    <dbReference type="NCBI Taxonomy" id="2171751"/>
    <lineage>
        <taxon>Bacteria</taxon>
        <taxon>Bacillati</taxon>
        <taxon>Bacillota</taxon>
        <taxon>Bacilli</taxon>
        <taxon>Bacillales</taxon>
        <taxon>Bacillaceae</taxon>
        <taxon>Pueribacillus</taxon>
    </lineage>
</organism>
<dbReference type="EMBL" id="QCZG01000001">
    <property type="protein sequence ID" value="PWA13535.1"/>
    <property type="molecule type" value="Genomic_DNA"/>
</dbReference>
<keyword evidence="9" id="KW-0444">Lipid biosynthesis</keyword>
<dbReference type="GO" id="GO:0016024">
    <property type="term" value="P:CDP-diacylglycerol biosynthetic process"/>
    <property type="evidence" value="ECO:0007669"/>
    <property type="project" value="UniProtKB-UniPathway"/>
</dbReference>
<feature type="transmembrane region" description="Helical" evidence="19">
    <location>
        <begin position="6"/>
        <end position="36"/>
    </location>
</feature>
<dbReference type="UniPathway" id="UPA00557">
    <property type="reaction ID" value="UER00614"/>
</dbReference>
<evidence type="ECO:0000256" key="7">
    <source>
        <dbReference type="ARBA" id="ARBA00019373"/>
    </source>
</evidence>
<comment type="caution">
    <text evidence="20">The sequence shown here is derived from an EMBL/GenBank/DDBJ whole genome shotgun (WGS) entry which is preliminary data.</text>
</comment>
<dbReference type="EC" id="2.7.7.41" evidence="6 18"/>
<comment type="pathway">
    <text evidence="3 18">Phospholipid metabolism; CDP-diacylglycerol biosynthesis; CDP-diacylglycerol from sn-glycerol 3-phosphate: step 3/3.</text>
</comment>
<evidence type="ECO:0000256" key="4">
    <source>
        <dbReference type="ARBA" id="ARBA00005189"/>
    </source>
</evidence>
<evidence type="ECO:0000256" key="18">
    <source>
        <dbReference type="RuleBase" id="RU003938"/>
    </source>
</evidence>
<evidence type="ECO:0000256" key="3">
    <source>
        <dbReference type="ARBA" id="ARBA00005119"/>
    </source>
</evidence>
<dbReference type="AlphaFoldDB" id="A0A2U1K859"/>
<evidence type="ECO:0000256" key="15">
    <source>
        <dbReference type="ARBA" id="ARBA00023136"/>
    </source>
</evidence>
<evidence type="ECO:0000256" key="9">
    <source>
        <dbReference type="ARBA" id="ARBA00022516"/>
    </source>
</evidence>
<evidence type="ECO:0000256" key="16">
    <source>
        <dbReference type="ARBA" id="ARBA00023209"/>
    </source>
</evidence>
<dbReference type="GO" id="GO:0005886">
    <property type="term" value="C:plasma membrane"/>
    <property type="evidence" value="ECO:0007669"/>
    <property type="project" value="UniProtKB-SubCell"/>
</dbReference>
<feature type="transmembrane region" description="Helical" evidence="19">
    <location>
        <begin position="138"/>
        <end position="155"/>
    </location>
</feature>
<comment type="subcellular location">
    <subcellularLocation>
        <location evidence="2">Cell membrane</location>
        <topology evidence="2">Multi-pass membrane protein</topology>
    </subcellularLocation>
</comment>
<evidence type="ECO:0000256" key="5">
    <source>
        <dbReference type="ARBA" id="ARBA00010185"/>
    </source>
</evidence>
<dbReference type="InterPro" id="IPR000374">
    <property type="entry name" value="PC_trans"/>
</dbReference>
<keyword evidence="16" id="KW-0594">Phospholipid biosynthesis</keyword>
<evidence type="ECO:0000256" key="6">
    <source>
        <dbReference type="ARBA" id="ARBA00012487"/>
    </source>
</evidence>
<dbReference type="Pfam" id="PF01148">
    <property type="entry name" value="CTP_transf_1"/>
    <property type="match status" value="1"/>
</dbReference>
<comment type="similarity">
    <text evidence="5 18">Belongs to the CDS family.</text>
</comment>
<feature type="transmembrane region" description="Helical" evidence="19">
    <location>
        <begin position="82"/>
        <end position="98"/>
    </location>
</feature>
<reference evidence="20 21" key="1">
    <citation type="submission" date="2018-04" db="EMBL/GenBank/DDBJ databases">
        <title>Camelliibacillus theae gen. nov., sp. nov., isolated from Pu'er tea.</title>
        <authorList>
            <person name="Niu L."/>
        </authorList>
    </citation>
    <scope>NUCLEOTIDE SEQUENCE [LARGE SCALE GENOMIC DNA]</scope>
    <source>
        <strain evidence="20 21">T8</strain>
    </source>
</reference>
<evidence type="ECO:0000256" key="19">
    <source>
        <dbReference type="SAM" id="Phobius"/>
    </source>
</evidence>
<dbReference type="OrthoDB" id="9799199at2"/>
<dbReference type="PANTHER" id="PTHR46382:SF1">
    <property type="entry name" value="PHOSPHATIDATE CYTIDYLYLTRANSFERASE"/>
    <property type="match status" value="1"/>
</dbReference>
<evidence type="ECO:0000256" key="14">
    <source>
        <dbReference type="ARBA" id="ARBA00023098"/>
    </source>
</evidence>
<dbReference type="RefSeq" id="WP_116553039.1">
    <property type="nucleotide sequence ID" value="NZ_QCZG01000001.1"/>
</dbReference>
<proteinExistence type="inferred from homology"/>
<evidence type="ECO:0000256" key="17">
    <source>
        <dbReference type="ARBA" id="ARBA00023264"/>
    </source>
</evidence>
<keyword evidence="8" id="KW-1003">Cell membrane</keyword>
<accession>A0A2U1K859</accession>
<evidence type="ECO:0000256" key="10">
    <source>
        <dbReference type="ARBA" id="ARBA00022679"/>
    </source>
</evidence>
<keyword evidence="13 19" id="KW-1133">Transmembrane helix</keyword>
<keyword evidence="12 18" id="KW-0548">Nucleotidyltransferase</keyword>
<dbReference type="PANTHER" id="PTHR46382">
    <property type="entry name" value="PHOSPHATIDATE CYTIDYLYLTRANSFERASE"/>
    <property type="match status" value="1"/>
</dbReference>
<feature type="transmembrane region" description="Helical" evidence="19">
    <location>
        <begin position="176"/>
        <end position="194"/>
    </location>
</feature>
<evidence type="ECO:0000256" key="13">
    <source>
        <dbReference type="ARBA" id="ARBA00022989"/>
    </source>
</evidence>
<dbReference type="Proteomes" id="UP000245998">
    <property type="component" value="Unassembled WGS sequence"/>
</dbReference>
<keyword evidence="15 19" id="KW-0472">Membrane</keyword>
<name>A0A2U1K859_9BACI</name>
<evidence type="ECO:0000256" key="8">
    <source>
        <dbReference type="ARBA" id="ARBA00022475"/>
    </source>
</evidence>
<feature type="transmembrane region" description="Helical" evidence="19">
    <location>
        <begin position="110"/>
        <end position="126"/>
    </location>
</feature>
<comment type="pathway">
    <text evidence="4">Lipid metabolism.</text>
</comment>
<protein>
    <recommendedName>
        <fullName evidence="7 18">Phosphatidate cytidylyltransferase</fullName>
        <ecNumber evidence="6 18">2.7.7.41</ecNumber>
    </recommendedName>
</protein>
<evidence type="ECO:0000256" key="1">
    <source>
        <dbReference type="ARBA" id="ARBA00001698"/>
    </source>
</evidence>
<keyword evidence="21" id="KW-1185">Reference proteome</keyword>
<evidence type="ECO:0000256" key="12">
    <source>
        <dbReference type="ARBA" id="ARBA00022695"/>
    </source>
</evidence>
<keyword evidence="17" id="KW-1208">Phospholipid metabolism</keyword>
<dbReference type="PROSITE" id="PS01315">
    <property type="entry name" value="CDS"/>
    <property type="match status" value="1"/>
</dbReference>
<sequence>MKQRIITAIVAGIPLVLLVMVGGLPFTFLSIFLAFIAISELLKMKKTAYLSPPGIIAFLLTFIIVMPDDWYDQIFIYSNHKIDFFLFALLLLLSLTVISKNRFNFDEVSFVLMSSLYAGFGFYYFYATRMMPEGLPTLIFVLLLIWATDSGAYFTGRAMGKRKLWPEISPNKTVEGALGGVLSAVAVSILFQLFYPLFDFTTAIMIAAIVAVFGQVGDLVESALKRHYGVKDSGQLLPGHGGILDRFDSLIFVLPILHLFHLV</sequence>
<keyword evidence="11 18" id="KW-0812">Transmembrane</keyword>
<feature type="transmembrane region" description="Helical" evidence="19">
    <location>
        <begin position="48"/>
        <end position="67"/>
    </location>
</feature>
<evidence type="ECO:0000256" key="2">
    <source>
        <dbReference type="ARBA" id="ARBA00004651"/>
    </source>
</evidence>
<evidence type="ECO:0000313" key="20">
    <source>
        <dbReference type="EMBL" id="PWA13535.1"/>
    </source>
</evidence>
<keyword evidence="10 18" id="KW-0808">Transferase</keyword>
<feature type="transmembrane region" description="Helical" evidence="19">
    <location>
        <begin position="200"/>
        <end position="220"/>
    </location>
</feature>
<evidence type="ECO:0000256" key="11">
    <source>
        <dbReference type="ARBA" id="ARBA00022692"/>
    </source>
</evidence>
<keyword evidence="14" id="KW-0443">Lipid metabolism</keyword>
<gene>
    <name evidence="20" type="ORF">DCC39_01185</name>
</gene>
<comment type="catalytic activity">
    <reaction evidence="1 18">
        <text>a 1,2-diacyl-sn-glycero-3-phosphate + CTP + H(+) = a CDP-1,2-diacyl-sn-glycerol + diphosphate</text>
        <dbReference type="Rhea" id="RHEA:16229"/>
        <dbReference type="ChEBI" id="CHEBI:15378"/>
        <dbReference type="ChEBI" id="CHEBI:33019"/>
        <dbReference type="ChEBI" id="CHEBI:37563"/>
        <dbReference type="ChEBI" id="CHEBI:58332"/>
        <dbReference type="ChEBI" id="CHEBI:58608"/>
        <dbReference type="EC" id="2.7.7.41"/>
    </reaction>
</comment>
<evidence type="ECO:0000313" key="21">
    <source>
        <dbReference type="Proteomes" id="UP000245998"/>
    </source>
</evidence>